<dbReference type="PROSITE" id="PS51257">
    <property type="entry name" value="PROKAR_LIPOPROTEIN"/>
    <property type="match status" value="1"/>
</dbReference>
<organism evidence="6 7">
    <name type="scientific">Micromonospora halophytica</name>
    <dbReference type="NCBI Taxonomy" id="47864"/>
    <lineage>
        <taxon>Bacteria</taxon>
        <taxon>Bacillati</taxon>
        <taxon>Actinomycetota</taxon>
        <taxon>Actinomycetes</taxon>
        <taxon>Micromonosporales</taxon>
        <taxon>Micromonosporaceae</taxon>
        <taxon>Micromonospora</taxon>
    </lineage>
</organism>
<name>A0A1C5ILI1_9ACTN</name>
<dbReference type="AlphaFoldDB" id="A0A1C5ILI1"/>
<dbReference type="OrthoDB" id="3647401at2"/>
<dbReference type="RefSeq" id="WP_091298556.1">
    <property type="nucleotide sequence ID" value="NZ_FMDN01000013.1"/>
</dbReference>
<keyword evidence="3" id="KW-0274">FAD</keyword>
<dbReference type="InterPro" id="IPR036188">
    <property type="entry name" value="FAD/NAD-bd_sf"/>
</dbReference>
<proteinExistence type="predicted"/>
<keyword evidence="2" id="KW-0285">Flavoprotein</keyword>
<evidence type="ECO:0000256" key="1">
    <source>
        <dbReference type="ARBA" id="ARBA00001974"/>
    </source>
</evidence>
<feature type="domain" description="FAD-binding" evidence="5">
    <location>
        <begin position="3"/>
        <end position="335"/>
    </location>
</feature>
<sequence>MTKTDVVIAGAGPTGLMLACELRLSGVEVVVLDRLDGRSGESRAAGMHARTLEVLDQRGIVEPFIAAGRSLPSGLFAKQLLNLARLETRYPFSLMLLQTRTEALLDQRAAELGVQVRWSSEVAGLRQDETGVVIDVRHPDGSVSTMSADYLVGCDGGRSAVRKLAGISFPGTPATLTAMLGDVELADPPDGPTVVAGEKGNVSVLGYEPGWHRVFTTVYDVVISRDEPMTFERLRDWTMQIAGTDFGMHSPRWLSSFGDSARQAERFRLGRVLLAGDAAHIHFPAGGQGMNLGMQDAVNLGWKLGMVVNGHAPDALLDTYHDERSAVAARVLQNTRAQTALARPGPHGDALREVFADLVAVDDVNQMLAGMISALDIRYPLGDGHPLLGRRFPDLDLTVPDGEIRLFSLLHTARPVLLNLNDDPRLLAELTAVTAGWRDRLDIVDARCRGRFPQAAGDSELSPPAAVLIRPDGHTAWITSTGDTPDLTALESALTTWLGPANEPVGPDSWDEGERDRGELVEQA</sequence>
<dbReference type="SUPFAM" id="SSF51905">
    <property type="entry name" value="FAD/NAD(P)-binding domain"/>
    <property type="match status" value="1"/>
</dbReference>
<dbReference type="Proteomes" id="UP000199408">
    <property type="component" value="Unassembled WGS sequence"/>
</dbReference>
<evidence type="ECO:0000259" key="5">
    <source>
        <dbReference type="Pfam" id="PF01494"/>
    </source>
</evidence>
<feature type="region of interest" description="Disordered" evidence="4">
    <location>
        <begin position="498"/>
        <end position="524"/>
    </location>
</feature>
<dbReference type="Gene3D" id="3.50.50.60">
    <property type="entry name" value="FAD/NAD(P)-binding domain"/>
    <property type="match status" value="1"/>
</dbReference>
<dbReference type="EMBL" id="FMDN01000013">
    <property type="protein sequence ID" value="SCG58871.1"/>
    <property type="molecule type" value="Genomic_DNA"/>
</dbReference>
<dbReference type="PANTHER" id="PTHR43004">
    <property type="entry name" value="TRK SYSTEM POTASSIUM UPTAKE PROTEIN"/>
    <property type="match status" value="1"/>
</dbReference>
<dbReference type="Gene3D" id="3.30.70.2450">
    <property type="match status" value="1"/>
</dbReference>
<dbReference type="Pfam" id="PF01494">
    <property type="entry name" value="FAD_binding_3"/>
    <property type="match status" value="1"/>
</dbReference>
<evidence type="ECO:0000256" key="2">
    <source>
        <dbReference type="ARBA" id="ARBA00022630"/>
    </source>
</evidence>
<evidence type="ECO:0000256" key="4">
    <source>
        <dbReference type="SAM" id="MobiDB-lite"/>
    </source>
</evidence>
<dbReference type="Gene3D" id="3.40.30.120">
    <property type="match status" value="1"/>
</dbReference>
<evidence type="ECO:0000256" key="3">
    <source>
        <dbReference type="ARBA" id="ARBA00022827"/>
    </source>
</evidence>
<protein>
    <submittedName>
        <fullName evidence="6">3-(3-hydroxy-phenyl)propionate hydroxylase</fullName>
    </submittedName>
</protein>
<dbReference type="GO" id="GO:0071949">
    <property type="term" value="F:FAD binding"/>
    <property type="evidence" value="ECO:0007669"/>
    <property type="project" value="InterPro"/>
</dbReference>
<dbReference type="InterPro" id="IPR002938">
    <property type="entry name" value="FAD-bd"/>
</dbReference>
<accession>A0A1C5ILI1</accession>
<dbReference type="InterPro" id="IPR050641">
    <property type="entry name" value="RIFMO-like"/>
</dbReference>
<keyword evidence="7" id="KW-1185">Reference proteome</keyword>
<evidence type="ECO:0000313" key="7">
    <source>
        <dbReference type="Proteomes" id="UP000199408"/>
    </source>
</evidence>
<dbReference type="Pfam" id="PF21274">
    <property type="entry name" value="Rng_hyd_C"/>
    <property type="match status" value="1"/>
</dbReference>
<dbReference type="PRINTS" id="PR00420">
    <property type="entry name" value="RNGMNOXGNASE"/>
</dbReference>
<evidence type="ECO:0000313" key="6">
    <source>
        <dbReference type="EMBL" id="SCG58871.1"/>
    </source>
</evidence>
<dbReference type="PANTHER" id="PTHR43004:SF19">
    <property type="entry name" value="BINDING MONOOXYGENASE, PUTATIVE (JCVI)-RELATED"/>
    <property type="match status" value="1"/>
</dbReference>
<dbReference type="GO" id="GO:0016709">
    <property type="term" value="F:oxidoreductase activity, acting on paired donors, with incorporation or reduction of molecular oxygen, NAD(P)H as one donor, and incorporation of one atom of oxygen"/>
    <property type="evidence" value="ECO:0007669"/>
    <property type="project" value="UniProtKB-ARBA"/>
</dbReference>
<reference evidence="7" key="1">
    <citation type="submission" date="2016-06" db="EMBL/GenBank/DDBJ databases">
        <authorList>
            <person name="Varghese N."/>
        </authorList>
    </citation>
    <scope>NUCLEOTIDE SEQUENCE [LARGE SCALE GENOMIC DNA]</scope>
    <source>
        <strain evidence="7">DSM 43171</strain>
    </source>
</reference>
<gene>
    <name evidence="6" type="ORF">GA0070560_11320</name>
</gene>
<dbReference type="STRING" id="47864.GA0070560_11320"/>
<comment type="cofactor">
    <cofactor evidence="1">
        <name>FAD</name>
        <dbReference type="ChEBI" id="CHEBI:57692"/>
    </cofactor>
</comment>
<feature type="compositionally biased region" description="Basic and acidic residues" evidence="4">
    <location>
        <begin position="512"/>
        <end position="524"/>
    </location>
</feature>